<dbReference type="FunCoup" id="A0A316W941">
    <property type="interactions" value="6"/>
</dbReference>
<dbReference type="Pfam" id="PF20843">
    <property type="entry name" value="Rax2_3"/>
    <property type="match status" value="1"/>
</dbReference>
<organism evidence="7 8">
    <name type="scientific">Ceraceosorus guamensis</name>
    <dbReference type="NCBI Taxonomy" id="1522189"/>
    <lineage>
        <taxon>Eukaryota</taxon>
        <taxon>Fungi</taxon>
        <taxon>Dikarya</taxon>
        <taxon>Basidiomycota</taxon>
        <taxon>Ustilaginomycotina</taxon>
        <taxon>Exobasidiomycetes</taxon>
        <taxon>Ceraceosorales</taxon>
        <taxon>Ceraceosoraceae</taxon>
        <taxon>Ceraceosorus</taxon>
    </lineage>
</organism>
<gene>
    <name evidence="7" type="ORF">IE81DRAFT_327462</name>
</gene>
<keyword evidence="4" id="KW-0472">Membrane</keyword>
<reference evidence="7 8" key="1">
    <citation type="journal article" date="2018" name="Mol. Biol. Evol.">
        <title>Broad Genomic Sampling Reveals a Smut Pathogenic Ancestry of the Fungal Clade Ustilaginomycotina.</title>
        <authorList>
            <person name="Kijpornyongpan T."/>
            <person name="Mondo S.J."/>
            <person name="Barry K."/>
            <person name="Sandor L."/>
            <person name="Lee J."/>
            <person name="Lipzen A."/>
            <person name="Pangilinan J."/>
            <person name="LaButti K."/>
            <person name="Hainaut M."/>
            <person name="Henrissat B."/>
            <person name="Grigoriev I.V."/>
            <person name="Spatafora J.W."/>
            <person name="Aime M.C."/>
        </authorList>
    </citation>
    <scope>NUCLEOTIDE SEQUENCE [LARGE SCALE GENOMIC DNA]</scope>
    <source>
        <strain evidence="7 8">MCA 4658</strain>
    </source>
</reference>
<feature type="region of interest" description="Disordered" evidence="3">
    <location>
        <begin position="935"/>
        <end position="963"/>
    </location>
</feature>
<keyword evidence="8" id="KW-1185">Reference proteome</keyword>
<feature type="domain" description="SH3" evidence="6">
    <location>
        <begin position="1529"/>
        <end position="1585"/>
    </location>
</feature>
<evidence type="ECO:0000256" key="3">
    <source>
        <dbReference type="SAM" id="MobiDB-lite"/>
    </source>
</evidence>
<dbReference type="InterPro" id="IPR048265">
    <property type="entry name" value="Rax2-like_third"/>
</dbReference>
<feature type="region of interest" description="Disordered" evidence="3">
    <location>
        <begin position="1447"/>
        <end position="1499"/>
    </location>
</feature>
<evidence type="ECO:0000313" key="8">
    <source>
        <dbReference type="Proteomes" id="UP000245783"/>
    </source>
</evidence>
<dbReference type="OrthoDB" id="2503993at2759"/>
<dbReference type="InterPro" id="IPR036028">
    <property type="entry name" value="SH3-like_dom_sf"/>
</dbReference>
<dbReference type="InterPro" id="IPR011043">
    <property type="entry name" value="Gal_Oxase/kelch_b-propeller"/>
</dbReference>
<name>A0A316W941_9BASI</name>
<dbReference type="InterPro" id="IPR048266">
    <property type="entry name" value="Rax2-like_second"/>
</dbReference>
<dbReference type="PROSITE" id="PS50002">
    <property type="entry name" value="SH3"/>
    <property type="match status" value="1"/>
</dbReference>
<evidence type="ECO:0000256" key="4">
    <source>
        <dbReference type="SAM" id="Phobius"/>
    </source>
</evidence>
<dbReference type="InParanoid" id="A0A316W941"/>
<dbReference type="Proteomes" id="UP000245783">
    <property type="component" value="Unassembled WGS sequence"/>
</dbReference>
<dbReference type="SUPFAM" id="SSF50965">
    <property type="entry name" value="Galactose oxidase, central domain"/>
    <property type="match status" value="1"/>
</dbReference>
<feature type="transmembrane region" description="Helical" evidence="4">
    <location>
        <begin position="1343"/>
        <end position="1372"/>
    </location>
</feature>
<evidence type="ECO:0000313" key="7">
    <source>
        <dbReference type="EMBL" id="PWN46436.1"/>
    </source>
</evidence>
<dbReference type="PANTHER" id="PTHR31778">
    <property type="entry name" value="BUD SITE SELECTION PROTEIN RAX2"/>
    <property type="match status" value="1"/>
</dbReference>
<keyword evidence="4" id="KW-0812">Transmembrane</keyword>
<evidence type="ECO:0000256" key="1">
    <source>
        <dbReference type="ARBA" id="ARBA00022443"/>
    </source>
</evidence>
<dbReference type="STRING" id="1522189.A0A316W941"/>
<dbReference type="InterPro" id="IPR001452">
    <property type="entry name" value="SH3_domain"/>
</dbReference>
<evidence type="ECO:0000259" key="6">
    <source>
        <dbReference type="PROSITE" id="PS50002"/>
    </source>
</evidence>
<dbReference type="GO" id="GO:1902929">
    <property type="term" value="C:plasma membrane of growing cell tip"/>
    <property type="evidence" value="ECO:0007669"/>
    <property type="project" value="TreeGrafter"/>
</dbReference>
<feature type="signal peptide" evidence="5">
    <location>
        <begin position="1"/>
        <end position="33"/>
    </location>
</feature>
<evidence type="ECO:0000256" key="2">
    <source>
        <dbReference type="PROSITE-ProRule" id="PRU00192"/>
    </source>
</evidence>
<dbReference type="Gene3D" id="2.30.30.40">
    <property type="entry name" value="SH3 Domains"/>
    <property type="match status" value="1"/>
</dbReference>
<feature type="chain" id="PRO_5016315769" description="SH3 domain-containing protein" evidence="5">
    <location>
        <begin position="34"/>
        <end position="1585"/>
    </location>
</feature>
<dbReference type="EMBL" id="KZ819351">
    <property type="protein sequence ID" value="PWN46436.1"/>
    <property type="molecule type" value="Genomic_DNA"/>
</dbReference>
<dbReference type="SMART" id="SM00326">
    <property type="entry name" value="SH3"/>
    <property type="match status" value="1"/>
</dbReference>
<feature type="compositionally biased region" description="Basic residues" evidence="3">
    <location>
        <begin position="946"/>
        <end position="956"/>
    </location>
</feature>
<protein>
    <recommendedName>
        <fullName evidence="6">SH3 domain-containing protein</fullName>
    </recommendedName>
</protein>
<keyword evidence="1 2" id="KW-0728">SH3 domain</keyword>
<evidence type="ECO:0000256" key="5">
    <source>
        <dbReference type="SAM" id="SignalP"/>
    </source>
</evidence>
<dbReference type="PANTHER" id="PTHR31778:SF2">
    <property type="entry name" value="BUD SITE SELECTION PROTEIN RAX2"/>
    <property type="match status" value="1"/>
</dbReference>
<keyword evidence="5" id="KW-0732">Signal</keyword>
<dbReference type="Pfam" id="PF20842">
    <property type="entry name" value="Rax2_2"/>
    <property type="match status" value="1"/>
</dbReference>
<proteinExistence type="predicted"/>
<dbReference type="RefSeq" id="XP_025373596.1">
    <property type="nucleotide sequence ID" value="XM_025515077.1"/>
</dbReference>
<accession>A0A316W941</accession>
<dbReference type="SUPFAM" id="SSF50044">
    <property type="entry name" value="SH3-domain"/>
    <property type="match status" value="1"/>
</dbReference>
<dbReference type="Pfam" id="PF12768">
    <property type="entry name" value="Rax2"/>
    <property type="match status" value="1"/>
</dbReference>
<dbReference type="Pfam" id="PF00018">
    <property type="entry name" value="SH3_1"/>
    <property type="match status" value="1"/>
</dbReference>
<sequence length="1585" mass="164445">MSPGARNVSKRLKFAAASACAVLASTATTSASAWEVPPIDFDGLGQLGVAGSFSGIQLWNQSTSTLTQQGAFNVSEGSLIALAADGNLTKIASTNQGGSIRAVCQRTAEPFTVFVGGNFSDINGTRVGNVASFDPATQRWDALAGGIDGLVNTLYCDEQHGTVIAGGAFLGPFRPRPDQAARFLGGVASWSYTGDVWSPVSFGGVNGTVETIALGSNVSSIRVVGNFTTEYSSRSSPNASLSGTNTSASSLTQALSPLPLGQSEFSGGPSSAVAAYANPAQLLCPRGEDGPNNSYHFADNAVGRLTLRAFRSLQTRAIRIGNTFVDGRGTRTFGIVSIPDNTDLTLIYLDPLTQQNVTCRGNCSLFHDAAVAPYQDFLIADVPENGAVNGTKLLTGIQFTATEWYGPGAGLHSLSLLSQGSFAYAFNGYNRGGCSSTQPGVNGTRSSSTSEGGWYRTHVPEVGVPGVVSPVLAITDRTANLPQNAGSSVTWNVDAHYNGNYSVFLSVPGCTATNSCDTRTDVQVTVFGNNTAGDGVSTFVSQNVPEDTQILVYDGEIMKSAGGFVPTVRLSIPGNATRPVSDTFNVIADRVTLNLRSSNETHPMFEARGFGMLEYNVFDTRDVPQFNATQMQTNLTFNAFSNFGSVLRSNGVAANDTMGQMIVTSSVTNRGSTFVGGNFTSLNASATVGFANIVSYTNTSGGSNFTRLSGGGVNGRVSSLSVVKDHLFIGGNYTSTFDNITQLPYVAEYDVIGSKWIPLAGGPDGPVETLTPLRETFLLVTGSFESLNKGAVPAGGYAIWDVIAKKWVPQEPFLVGNVLAASTPSNASGVAYLAGAIGGISKDSASGAVRIIPPNDDDQLPTIDTLNFRFESTRATSNMLPVPAAPAASSSALASAPSSSGAAPLSSSGAAPTTSGTAAPAGAPTFASDLVFSKRTDDAPQPRSTGGHHHHHRHHGNSLEERSGTSVSRWLSWNARSNQQGGPLVSLSRRASAMEPAILASNGEDEIISSAFWKRGNNDFVYVLGGNFTTDAGIKNLAYYDEKTNLLKPFPALPRSSNLTVVRAVAVDGDTLYAGGDGGLAIFDFKANTWSSNLAALQATSRNVLSVQAIYHRPESSTMIIAGTFDEAGSLPCKNVCAWDTGSRRWSQLGAGIDGQISAIDYAGNHASLLLVAGSMTVNGAEASLAQWDFEAMTWTALGSVGVAGGEIPGPATALSVDDYNPRSIFVAGRTTDGRRPYLAKWNGQSYDSLAPGELLPDSGIAQLSFVGITRAHPDNPVLENNRMLVVSGALLMRDFGNVSTALFDGQLWTPYLQATSPSGGLGVVRAFTRSNEILSFPNLHHLAVGIVILISIAIGLGIVFLLVLIGLIWALSRRHPNRGVDVPISPSDDTLAMAGGAGAGEKRAPSELLATLNAATEGAIEQRGADSAGYAAAGAGAAGAGAAMAASTSHGHSRQESSAAHGGTLENSDETAGAASTAYHSERTGQSAYWSGEEGNPAAEAAAGGAVGAGAAATGIAYGGLDEGAGPGEGLEAHARYSFEATHPSELAVHAGQTIWILDDQDEHWWLAKDGQGNSGVLPATYVL</sequence>
<dbReference type="GeneID" id="37036947"/>
<keyword evidence="4" id="KW-1133">Transmembrane helix</keyword>
<feature type="region of interest" description="Disordered" evidence="3">
    <location>
        <begin position="892"/>
        <end position="922"/>
    </location>
</feature>
<dbReference type="InterPro" id="IPR024982">
    <property type="entry name" value="Rax2-like_C"/>
</dbReference>